<organism evidence="2 3">
    <name type="scientific">Allacma fusca</name>
    <dbReference type="NCBI Taxonomy" id="39272"/>
    <lineage>
        <taxon>Eukaryota</taxon>
        <taxon>Metazoa</taxon>
        <taxon>Ecdysozoa</taxon>
        <taxon>Arthropoda</taxon>
        <taxon>Hexapoda</taxon>
        <taxon>Collembola</taxon>
        <taxon>Symphypleona</taxon>
        <taxon>Sminthuridae</taxon>
        <taxon>Allacma</taxon>
    </lineage>
</organism>
<accession>A0A8J2PN46</accession>
<dbReference type="Proteomes" id="UP000708208">
    <property type="component" value="Unassembled WGS sequence"/>
</dbReference>
<evidence type="ECO:0000313" key="3">
    <source>
        <dbReference type="Proteomes" id="UP000708208"/>
    </source>
</evidence>
<name>A0A8J2PN46_9HEXA</name>
<dbReference type="AlphaFoldDB" id="A0A8J2PN46"/>
<comment type="caution">
    <text evidence="2">The sequence shown here is derived from an EMBL/GenBank/DDBJ whole genome shotgun (WGS) entry which is preliminary data.</text>
</comment>
<feature type="non-terminal residue" evidence="2">
    <location>
        <position position="1"/>
    </location>
</feature>
<feature type="non-terminal residue" evidence="2">
    <location>
        <position position="44"/>
    </location>
</feature>
<evidence type="ECO:0000256" key="1">
    <source>
        <dbReference type="SAM" id="MobiDB-lite"/>
    </source>
</evidence>
<keyword evidence="3" id="KW-1185">Reference proteome</keyword>
<protein>
    <submittedName>
        <fullName evidence="2">Uncharacterized protein</fullName>
    </submittedName>
</protein>
<feature type="region of interest" description="Disordered" evidence="1">
    <location>
        <begin position="1"/>
        <end position="31"/>
    </location>
</feature>
<sequence length="44" mass="4745">LSSVKNALSEIAKSTSIDDKPTSTRDSGPSKIALDISKRHVYVE</sequence>
<reference evidence="2" key="1">
    <citation type="submission" date="2021-06" db="EMBL/GenBank/DDBJ databases">
        <authorList>
            <person name="Hodson N. C."/>
            <person name="Mongue J. A."/>
            <person name="Jaron S. K."/>
        </authorList>
    </citation>
    <scope>NUCLEOTIDE SEQUENCE</scope>
</reference>
<dbReference type="EMBL" id="CAJVCH010489383">
    <property type="protein sequence ID" value="CAG7820765.1"/>
    <property type="molecule type" value="Genomic_DNA"/>
</dbReference>
<evidence type="ECO:0000313" key="2">
    <source>
        <dbReference type="EMBL" id="CAG7820765.1"/>
    </source>
</evidence>
<proteinExistence type="predicted"/>
<gene>
    <name evidence="2" type="ORF">AFUS01_LOCUS31137</name>
</gene>